<dbReference type="GeneID" id="70233875"/>
<reference evidence="11" key="2">
    <citation type="submission" date="2021-01" db="EMBL/GenBank/DDBJ databases">
        <authorList>
            <person name="Schikora-Tamarit M.A."/>
        </authorList>
    </citation>
    <scope>NUCLEOTIDE SEQUENCE</scope>
    <source>
        <strain evidence="11">CBS6075</strain>
    </source>
</reference>
<evidence type="ECO:0000256" key="7">
    <source>
        <dbReference type="ARBA" id="ARBA00022989"/>
    </source>
</evidence>
<evidence type="ECO:0000256" key="6">
    <source>
        <dbReference type="ARBA" id="ARBA00022968"/>
    </source>
</evidence>
<evidence type="ECO:0000256" key="1">
    <source>
        <dbReference type="ARBA" id="ARBA00004323"/>
    </source>
</evidence>
<comment type="pathway">
    <text evidence="2">Protein modification; protein glycosylation.</text>
</comment>
<dbReference type="OrthoDB" id="430354at2759"/>
<dbReference type="GO" id="GO:0000139">
    <property type="term" value="C:Golgi membrane"/>
    <property type="evidence" value="ECO:0007669"/>
    <property type="project" value="UniProtKB-SubCell"/>
</dbReference>
<dbReference type="PANTHER" id="PTHR31646">
    <property type="entry name" value="ALPHA-1,2-MANNOSYLTRANSFERASE MNN2"/>
    <property type="match status" value="1"/>
</dbReference>
<protein>
    <recommendedName>
        <fullName evidence="13">Alpha-1,2-mannosyltransferase</fullName>
    </recommendedName>
</protein>
<organism evidence="11 12">
    <name type="scientific">Ogataea philodendri</name>
    <dbReference type="NCBI Taxonomy" id="1378263"/>
    <lineage>
        <taxon>Eukaryota</taxon>
        <taxon>Fungi</taxon>
        <taxon>Dikarya</taxon>
        <taxon>Ascomycota</taxon>
        <taxon>Saccharomycotina</taxon>
        <taxon>Pichiomycetes</taxon>
        <taxon>Pichiales</taxon>
        <taxon>Pichiaceae</taxon>
        <taxon>Ogataea</taxon>
    </lineage>
</organism>
<comment type="subcellular location">
    <subcellularLocation>
        <location evidence="1">Golgi apparatus membrane</location>
        <topology evidence="1">Single-pass type II membrane protein</topology>
    </subcellularLocation>
</comment>
<evidence type="ECO:0000256" key="10">
    <source>
        <dbReference type="SAM" id="Phobius"/>
    </source>
</evidence>
<keyword evidence="6" id="KW-0735">Signal-anchor</keyword>
<dbReference type="Proteomes" id="UP000769157">
    <property type="component" value="Unassembled WGS sequence"/>
</dbReference>
<evidence type="ECO:0000313" key="12">
    <source>
        <dbReference type="Proteomes" id="UP000769157"/>
    </source>
</evidence>
<evidence type="ECO:0000313" key="11">
    <source>
        <dbReference type="EMBL" id="KAH3668154.1"/>
    </source>
</evidence>
<dbReference type="AlphaFoldDB" id="A0A9P8PAZ3"/>
<dbReference type="RefSeq" id="XP_046062568.1">
    <property type="nucleotide sequence ID" value="XM_046202721.1"/>
</dbReference>
<evidence type="ECO:0000256" key="2">
    <source>
        <dbReference type="ARBA" id="ARBA00004922"/>
    </source>
</evidence>
<dbReference type="PANTHER" id="PTHR31646:SF1">
    <property type="entry name" value="ALPHA-1,2-MANNOSYLTRANSFERASE MNN2"/>
    <property type="match status" value="1"/>
</dbReference>
<keyword evidence="5 10" id="KW-0812">Transmembrane</keyword>
<sequence length="734" mass="84811">MVSKKLQRLVGFTVVCLLGFYTSLFWYEWHASDSEVDLVDYARSAVSGLLIANQIKELYFKGGFKEPLGAKDIRNMLQEENRRYSEDREIVLKQTADRTRYRPIPVDSSVQKVFAQFSKVLNKNKMLFPHPERGITLNGKPVIWETQFEEIPFNVLSENKLLDLMSFDDEFLNDLTRKHKNVLASLPKKPVNFFKGKGYVMSGGGWYTWFSYLSIMALRKTGSVLPVEVILPEDGHYERLLCDEIFPNELNAKCIKLSDVLGQETLNSLGELKGYQFKSFSMLAGSFEHMMYLDSDNFAVSNPDPLFDSDLYQKFEMITWPDFWRRTSSPLLYKTLGIKVSNYPIRHLNDFFTPVEKYVSDKQMIEVEDELNFHDRKGALPEWTSESGQLLINKKTHFNTLLLSLYYNFNGPAGYHPLLSQGGAGEGDKETVVLAAHVLKKPNYQVYKKPDKLYGTFIKSANFFVDSTIVQYDPVIDYAILKNALQKNIKSMEDLKDSYVYSYMHTFGSIPFDENPGRPLFYHIHNPKMNPFEYVDRGLFTDPNEKVIRNFGRNYAQIGFDIEYWIWETVTNTLCERKVEFFCFRDMDMAKICDNQMIRDRLEYLKTTGEDGLKDYKPFSFDPGETDPELDSFILQKIKEGLDYDLDGHVAHFQIANGAEDVGNDGFQFVFRGCLRDKLVVWEIGEVLKNVESTEQLIRIIRIGYQFKQMVNKQVGCGKHGCNQIEVAGIGQDI</sequence>
<keyword evidence="4" id="KW-0808">Transferase</keyword>
<dbReference type="GO" id="GO:0000026">
    <property type="term" value="F:alpha-1,2-mannosyltransferase activity"/>
    <property type="evidence" value="ECO:0007669"/>
    <property type="project" value="TreeGrafter"/>
</dbReference>
<accession>A0A9P8PAZ3</accession>
<dbReference type="SUPFAM" id="SSF53448">
    <property type="entry name" value="Nucleotide-diphospho-sugar transferases"/>
    <property type="match status" value="1"/>
</dbReference>
<evidence type="ECO:0000256" key="3">
    <source>
        <dbReference type="ARBA" id="ARBA00009105"/>
    </source>
</evidence>
<comment type="similarity">
    <text evidence="3">Belongs to the MNN1/MNT family.</text>
</comment>
<dbReference type="InterPro" id="IPR022751">
    <property type="entry name" value="Alpha_mannosyltransferase"/>
</dbReference>
<dbReference type="GO" id="GO:0046354">
    <property type="term" value="P:mannan biosynthetic process"/>
    <property type="evidence" value="ECO:0007669"/>
    <property type="project" value="TreeGrafter"/>
</dbReference>
<evidence type="ECO:0000256" key="9">
    <source>
        <dbReference type="ARBA" id="ARBA00023136"/>
    </source>
</evidence>
<keyword evidence="7 10" id="KW-1133">Transmembrane helix</keyword>
<feature type="transmembrane region" description="Helical" evidence="10">
    <location>
        <begin position="9"/>
        <end position="27"/>
    </location>
</feature>
<keyword evidence="9 10" id="KW-0472">Membrane</keyword>
<evidence type="ECO:0008006" key="13">
    <source>
        <dbReference type="Google" id="ProtNLM"/>
    </source>
</evidence>
<gene>
    <name evidence="11" type="ORF">OGAPHI_001908</name>
</gene>
<reference evidence="11" key="1">
    <citation type="journal article" date="2021" name="Open Biol.">
        <title>Shared evolutionary footprints suggest mitochondrial oxidative damage underlies multiple complex I losses in fungi.</title>
        <authorList>
            <person name="Schikora-Tamarit M.A."/>
            <person name="Marcet-Houben M."/>
            <person name="Nosek J."/>
            <person name="Gabaldon T."/>
        </authorList>
    </citation>
    <scope>NUCLEOTIDE SEQUENCE</scope>
    <source>
        <strain evidence="11">CBS6075</strain>
    </source>
</reference>
<dbReference type="EMBL" id="JAEUBE010000158">
    <property type="protein sequence ID" value="KAH3668154.1"/>
    <property type="molecule type" value="Genomic_DNA"/>
</dbReference>
<keyword evidence="8" id="KW-0333">Golgi apparatus</keyword>
<dbReference type="Pfam" id="PF11051">
    <property type="entry name" value="Mannosyl_trans3"/>
    <property type="match status" value="1"/>
</dbReference>
<evidence type="ECO:0000256" key="4">
    <source>
        <dbReference type="ARBA" id="ARBA00022679"/>
    </source>
</evidence>
<name>A0A9P8PAZ3_9ASCO</name>
<dbReference type="InterPro" id="IPR029044">
    <property type="entry name" value="Nucleotide-diphossugar_trans"/>
</dbReference>
<keyword evidence="12" id="KW-1185">Reference proteome</keyword>
<proteinExistence type="inferred from homology"/>
<evidence type="ECO:0000256" key="5">
    <source>
        <dbReference type="ARBA" id="ARBA00022692"/>
    </source>
</evidence>
<evidence type="ECO:0000256" key="8">
    <source>
        <dbReference type="ARBA" id="ARBA00023034"/>
    </source>
</evidence>
<comment type="caution">
    <text evidence="11">The sequence shown here is derived from an EMBL/GenBank/DDBJ whole genome shotgun (WGS) entry which is preliminary data.</text>
</comment>